<dbReference type="Proteomes" id="UP000514509">
    <property type="component" value="Chromosome"/>
</dbReference>
<keyword evidence="1" id="KW-0732">Signal</keyword>
<reference evidence="2 3" key="2">
    <citation type="submission" date="2020-08" db="EMBL/GenBank/DDBJ databases">
        <title>Adhaeribacter dokdonensis sp. nov., isolated from the rhizosphere of Elymus tsukushiensis, a plant native to the Dokdo Islands, Republic of Korea.</title>
        <authorList>
            <person name="Ghim S.Y."/>
        </authorList>
    </citation>
    <scope>NUCLEOTIDE SEQUENCE [LARGE SCALE GENOMIC DNA]</scope>
    <source>
        <strain evidence="2 3">KUDC8001</strain>
    </source>
</reference>
<proteinExistence type="predicted"/>
<gene>
    <name evidence="2" type="ORF">HUW48_25115</name>
</gene>
<sequence length="240" mass="27477">MKILNKLAPFILVIFSFTGGLSACETKRTVENSSVTSSTENTTTDNDTIQVIQHNTNAVQELKKFRDWVNQKASKVDSSTNENLPEMQAEFKRRTARLEKGLDSLSAEAKAEYKAARAKYKIWEEQNKKRTSQPLKAAEIKKRQAQLLGEYKNLNTITAANVREAYLIFMGAVRARKHNWNQNDWDYVDYVYRQLNNRKGEFETTISSADKLKIKSLQAEYLALEASQDAKDLLKTVRSK</sequence>
<evidence type="ECO:0000256" key="1">
    <source>
        <dbReference type="SAM" id="SignalP"/>
    </source>
</evidence>
<feature type="signal peptide" evidence="1">
    <location>
        <begin position="1"/>
        <end position="23"/>
    </location>
</feature>
<evidence type="ECO:0008006" key="4">
    <source>
        <dbReference type="Google" id="ProtNLM"/>
    </source>
</evidence>
<reference evidence="2 3" key="1">
    <citation type="submission" date="2020-06" db="EMBL/GenBank/DDBJ databases">
        <authorList>
            <person name="Hwang Y.J."/>
        </authorList>
    </citation>
    <scope>NUCLEOTIDE SEQUENCE [LARGE SCALE GENOMIC DNA]</scope>
    <source>
        <strain evidence="2 3">KUDC8001</strain>
    </source>
</reference>
<dbReference type="AlphaFoldDB" id="A0A7L7LE59"/>
<organism evidence="2 3">
    <name type="scientific">Adhaeribacter radiodurans</name>
    <dbReference type="NCBI Taxonomy" id="2745197"/>
    <lineage>
        <taxon>Bacteria</taxon>
        <taxon>Pseudomonadati</taxon>
        <taxon>Bacteroidota</taxon>
        <taxon>Cytophagia</taxon>
        <taxon>Cytophagales</taxon>
        <taxon>Hymenobacteraceae</taxon>
        <taxon>Adhaeribacter</taxon>
    </lineage>
</organism>
<evidence type="ECO:0000313" key="2">
    <source>
        <dbReference type="EMBL" id="QMU31101.1"/>
    </source>
</evidence>
<dbReference type="KEGG" id="add:HUW48_25115"/>
<evidence type="ECO:0000313" key="3">
    <source>
        <dbReference type="Proteomes" id="UP000514509"/>
    </source>
</evidence>
<feature type="chain" id="PRO_5029731128" description="Lipoprotein" evidence="1">
    <location>
        <begin position="24"/>
        <end position="240"/>
    </location>
</feature>
<protein>
    <recommendedName>
        <fullName evidence="4">Lipoprotein</fullName>
    </recommendedName>
</protein>
<dbReference type="RefSeq" id="WP_182413540.1">
    <property type="nucleotide sequence ID" value="NZ_CP055153.1"/>
</dbReference>
<keyword evidence="3" id="KW-1185">Reference proteome</keyword>
<dbReference type="PROSITE" id="PS51257">
    <property type="entry name" value="PROKAR_LIPOPROTEIN"/>
    <property type="match status" value="1"/>
</dbReference>
<dbReference type="EMBL" id="CP055153">
    <property type="protein sequence ID" value="QMU31101.1"/>
    <property type="molecule type" value="Genomic_DNA"/>
</dbReference>
<accession>A0A7L7LE59</accession>
<name>A0A7L7LE59_9BACT</name>